<dbReference type="SUPFAM" id="SSF53597">
    <property type="entry name" value="Dihydrofolate reductase-like"/>
    <property type="match status" value="1"/>
</dbReference>
<dbReference type="PANTHER" id="PTHR38011">
    <property type="entry name" value="DIHYDROFOLATE REDUCTASE FAMILY PROTEIN (AFU_ORTHOLOGUE AFUA_8G06820)"/>
    <property type="match status" value="1"/>
</dbReference>
<feature type="domain" description="Bacterial bifunctional deaminase-reductase C-terminal" evidence="4">
    <location>
        <begin position="8"/>
        <end position="230"/>
    </location>
</feature>
<name>A0A4V6KNK3_9SPHI</name>
<organism evidence="5 6">
    <name type="scientific">Sphingobacterium thalpophilum</name>
    <dbReference type="NCBI Taxonomy" id="259"/>
    <lineage>
        <taxon>Bacteria</taxon>
        <taxon>Pseudomonadati</taxon>
        <taxon>Bacteroidota</taxon>
        <taxon>Sphingobacteriia</taxon>
        <taxon>Sphingobacteriales</taxon>
        <taxon>Sphingobacteriaceae</taxon>
        <taxon>Sphingobacterium</taxon>
    </lineage>
</organism>
<dbReference type="GO" id="GO:0009231">
    <property type="term" value="P:riboflavin biosynthetic process"/>
    <property type="evidence" value="ECO:0007669"/>
    <property type="project" value="InterPro"/>
</dbReference>
<proteinExistence type="predicted"/>
<evidence type="ECO:0000256" key="1">
    <source>
        <dbReference type="ARBA" id="ARBA00005104"/>
    </source>
</evidence>
<dbReference type="GO" id="GO:0008703">
    <property type="term" value="F:5-amino-6-(5-phosphoribosylamino)uracil reductase activity"/>
    <property type="evidence" value="ECO:0007669"/>
    <property type="project" value="InterPro"/>
</dbReference>
<dbReference type="STRING" id="1123265.GCA_000686625_03176"/>
<evidence type="ECO:0000259" key="4">
    <source>
        <dbReference type="Pfam" id="PF01872"/>
    </source>
</evidence>
<sequence>MSEQNNRPRIICHMMTSLDGKIHGAFMGASVTRKVDSEYERTNNTYNPDAWLCGRVTTEENFTDFRKPDLQENAAQVPDGDFIATADAAMYYVSIDRLGKVGWTTNTLQYMERPEAHIIEVLSQQASNAYRDLLRRLNISYIIAGKEYIDCTLAAQKLKTLFGINTLMVSGGGYINGSFLSEGLIDELSLVMAPVIDASSHTSTLFETGEYLDKINPVAFTLIDVEKLAEGGLWLRYKVKKN</sequence>
<evidence type="ECO:0000256" key="3">
    <source>
        <dbReference type="ARBA" id="ARBA00023002"/>
    </source>
</evidence>
<dbReference type="Pfam" id="PF01872">
    <property type="entry name" value="RibD_C"/>
    <property type="match status" value="1"/>
</dbReference>
<reference evidence="5 6" key="1">
    <citation type="submission" date="2019-05" db="EMBL/GenBank/DDBJ databases">
        <authorList>
            <consortium name="Pathogen Informatics"/>
        </authorList>
    </citation>
    <scope>NUCLEOTIDE SEQUENCE [LARGE SCALE GENOMIC DNA]</scope>
    <source>
        <strain evidence="5 6">NCTC11429</strain>
    </source>
</reference>
<dbReference type="GeneID" id="78461248"/>
<dbReference type="EMBL" id="LR590484">
    <property type="protein sequence ID" value="VTR29468.1"/>
    <property type="molecule type" value="Genomic_DNA"/>
</dbReference>
<dbReference type="InterPro" id="IPR024072">
    <property type="entry name" value="DHFR-like_dom_sf"/>
</dbReference>
<evidence type="ECO:0000256" key="2">
    <source>
        <dbReference type="ARBA" id="ARBA00022857"/>
    </source>
</evidence>
<dbReference type="KEGG" id="stha:NCTC11429_00432"/>
<accession>A0A4V6KNK3</accession>
<comment type="pathway">
    <text evidence="1">Cofactor biosynthesis; riboflavin biosynthesis.</text>
</comment>
<dbReference type="Gene3D" id="3.40.430.10">
    <property type="entry name" value="Dihydrofolate Reductase, subunit A"/>
    <property type="match status" value="1"/>
</dbReference>
<evidence type="ECO:0000313" key="5">
    <source>
        <dbReference type="EMBL" id="VTR29468.1"/>
    </source>
</evidence>
<dbReference type="PANTHER" id="PTHR38011:SF7">
    <property type="entry name" value="2,5-DIAMINO-6-RIBOSYLAMINO-4(3H)-PYRIMIDINONE 5'-PHOSPHATE REDUCTASE"/>
    <property type="match status" value="1"/>
</dbReference>
<protein>
    <submittedName>
        <fullName evidence="5">5-amino-6-(5-phosphoribosylamino)uracil reductase</fullName>
    </submittedName>
</protein>
<gene>
    <name evidence="5" type="ORF">NCTC11429_00432</name>
</gene>
<dbReference type="InterPro" id="IPR050765">
    <property type="entry name" value="Riboflavin_Biosynth_HTPR"/>
</dbReference>
<dbReference type="RefSeq" id="WP_081817866.1">
    <property type="nucleotide sequence ID" value="NZ_LR590484.1"/>
</dbReference>
<dbReference type="InterPro" id="IPR002734">
    <property type="entry name" value="RibDG_C"/>
</dbReference>
<dbReference type="AlphaFoldDB" id="A0A4V6KNK3"/>
<keyword evidence="2" id="KW-0521">NADP</keyword>
<dbReference type="Proteomes" id="UP000308196">
    <property type="component" value="Chromosome"/>
</dbReference>
<evidence type="ECO:0000313" key="6">
    <source>
        <dbReference type="Proteomes" id="UP000308196"/>
    </source>
</evidence>
<keyword evidence="3" id="KW-0560">Oxidoreductase</keyword>